<evidence type="ECO:0000256" key="1">
    <source>
        <dbReference type="ARBA" id="ARBA00022692"/>
    </source>
</evidence>
<dbReference type="Pfam" id="PF07690">
    <property type="entry name" value="MFS_1"/>
    <property type="match status" value="1"/>
</dbReference>
<evidence type="ECO:0000256" key="3">
    <source>
        <dbReference type="ARBA" id="ARBA00023136"/>
    </source>
</evidence>
<keyword evidence="3 4" id="KW-0472">Membrane</keyword>
<keyword evidence="7" id="KW-1185">Reference proteome</keyword>
<dbReference type="SUPFAM" id="SSF103473">
    <property type="entry name" value="MFS general substrate transporter"/>
    <property type="match status" value="1"/>
</dbReference>
<dbReference type="KEGG" id="suls:Sdiek1_2433"/>
<protein>
    <submittedName>
        <fullName evidence="6">Transporter</fullName>
    </submittedName>
</protein>
<dbReference type="AlphaFoldDB" id="A0A1Y0HQZ1"/>
<feature type="transmembrane region" description="Helical" evidence="4">
    <location>
        <begin position="72"/>
        <end position="90"/>
    </location>
</feature>
<feature type="transmembrane region" description="Helical" evidence="4">
    <location>
        <begin position="333"/>
        <end position="352"/>
    </location>
</feature>
<dbReference type="InterPro" id="IPR020846">
    <property type="entry name" value="MFS_dom"/>
</dbReference>
<dbReference type="Gene3D" id="1.20.1250.20">
    <property type="entry name" value="MFS general substrate transporter like domains"/>
    <property type="match status" value="1"/>
</dbReference>
<evidence type="ECO:0000313" key="7">
    <source>
        <dbReference type="Proteomes" id="UP000196005"/>
    </source>
</evidence>
<feature type="domain" description="Major facilitator superfamily (MFS) profile" evidence="5">
    <location>
        <begin position="1"/>
        <end position="385"/>
    </location>
</feature>
<evidence type="ECO:0000256" key="4">
    <source>
        <dbReference type="SAM" id="Phobius"/>
    </source>
</evidence>
<feature type="transmembrane region" description="Helical" evidence="4">
    <location>
        <begin position="96"/>
        <end position="116"/>
    </location>
</feature>
<gene>
    <name evidence="6" type="ORF">Sdiek1_2433</name>
</gene>
<organism evidence="6 7">
    <name type="scientific">Sulfurospirillum diekertiae</name>
    <dbReference type="NCBI Taxonomy" id="1854492"/>
    <lineage>
        <taxon>Bacteria</taxon>
        <taxon>Pseudomonadati</taxon>
        <taxon>Campylobacterota</taxon>
        <taxon>Epsilonproteobacteria</taxon>
        <taxon>Campylobacterales</taxon>
        <taxon>Sulfurospirillaceae</taxon>
        <taxon>Sulfurospirillum</taxon>
    </lineage>
</organism>
<dbReference type="InterPro" id="IPR036259">
    <property type="entry name" value="MFS_trans_sf"/>
</dbReference>
<dbReference type="InterPro" id="IPR011701">
    <property type="entry name" value="MFS"/>
</dbReference>
<feature type="transmembrane region" description="Helical" evidence="4">
    <location>
        <begin position="364"/>
        <end position="382"/>
    </location>
</feature>
<dbReference type="PANTHER" id="PTHR42910">
    <property type="entry name" value="TRANSPORTER SCO4007-RELATED"/>
    <property type="match status" value="1"/>
</dbReference>
<dbReference type="PANTHER" id="PTHR42910:SF1">
    <property type="entry name" value="MAJOR FACILITATOR SUPERFAMILY (MFS) PROFILE DOMAIN-CONTAINING PROTEIN"/>
    <property type="match status" value="1"/>
</dbReference>
<dbReference type="Proteomes" id="UP000196005">
    <property type="component" value="Chromosome"/>
</dbReference>
<dbReference type="GO" id="GO:0022857">
    <property type="term" value="F:transmembrane transporter activity"/>
    <property type="evidence" value="ECO:0007669"/>
    <property type="project" value="InterPro"/>
</dbReference>
<dbReference type="OrthoDB" id="9815356at2"/>
<name>A0A1Y0HQZ1_9BACT</name>
<feature type="transmembrane region" description="Helical" evidence="4">
    <location>
        <begin position="211"/>
        <end position="231"/>
    </location>
</feature>
<evidence type="ECO:0000259" key="5">
    <source>
        <dbReference type="PROSITE" id="PS50850"/>
    </source>
</evidence>
<feature type="transmembrane region" description="Helical" evidence="4">
    <location>
        <begin position="128"/>
        <end position="151"/>
    </location>
</feature>
<accession>A0A1Y0HQZ1</accession>
<dbReference type="EMBL" id="CP021416">
    <property type="protein sequence ID" value="ARU49583.1"/>
    <property type="molecule type" value="Genomic_DNA"/>
</dbReference>
<evidence type="ECO:0000313" key="6">
    <source>
        <dbReference type="EMBL" id="ARU49583.1"/>
    </source>
</evidence>
<evidence type="ECO:0000256" key="2">
    <source>
        <dbReference type="ARBA" id="ARBA00022989"/>
    </source>
</evidence>
<feature type="transmembrane region" description="Helical" evidence="4">
    <location>
        <begin position="7"/>
        <end position="23"/>
    </location>
</feature>
<feature type="transmembrane region" description="Helical" evidence="4">
    <location>
        <begin position="157"/>
        <end position="176"/>
    </location>
</feature>
<proteinExistence type="predicted"/>
<keyword evidence="2 4" id="KW-1133">Transmembrane helix</keyword>
<feature type="transmembrane region" description="Helical" evidence="4">
    <location>
        <begin position="35"/>
        <end position="60"/>
    </location>
</feature>
<dbReference type="CDD" id="cd17324">
    <property type="entry name" value="MFS_NepI_like"/>
    <property type="match status" value="1"/>
</dbReference>
<reference evidence="7" key="1">
    <citation type="submission" date="2017-05" db="EMBL/GenBank/DDBJ databases">
        <title>Dechlorination kinetics govern the competition between two new strains of the genus Sulfurospirillum.</title>
        <authorList>
            <person name="Buttet G.F."/>
            <person name="Murray A.M."/>
            <person name="Goris T."/>
            <person name="Burion M."/>
            <person name="Lin B."/>
            <person name="Rolle M."/>
            <person name="Maillard J."/>
        </authorList>
    </citation>
    <scope>NUCLEOTIDE SEQUENCE [LARGE SCALE GENOMIC DNA]</scope>
    <source>
        <strain evidence="7">SL2-1</strain>
    </source>
</reference>
<feature type="transmembrane region" description="Helical" evidence="4">
    <location>
        <begin position="243"/>
        <end position="260"/>
    </location>
</feature>
<sequence>MISQKQIYVMSAVAGINVANIYYNQPILNIIAQDLHVSALAVGNLPTFAQIGYGLGLFFVSPLGDKMDRKKLLLLSHFLLGLSLLGLAFVENIYVLYALSLLAGLFAVSAQIVIPMAAAMSGKDKGKVVGSIFSGLLTGILLARTLSGYITDWFGNWHVIFALSALLVFGCMVMVAKTLPCIEPNFSKSYASLLYSSIYQLKRFALLRSNALLITVLFGVFCSFWTTLTFKLSLAPFNFDSDIIGLFGVLAVAGALLAPYIGKVADKINPTFTKMLSVGMIVVSILLMKWFDTSLAAFIVATLLLDIGFQAVQINNLAQIYTLDESAHSRINTAYMSSMFVGGALGTFIGVYCWEHGGWELVTVQLLSLSVVSLAIIIYAALSTKQSNAA</sequence>
<dbReference type="RefSeq" id="WP_087439314.1">
    <property type="nucleotide sequence ID" value="NZ_CP021416.1"/>
</dbReference>
<keyword evidence="1 4" id="KW-0812">Transmembrane</keyword>
<dbReference type="PROSITE" id="PS50850">
    <property type="entry name" value="MFS"/>
    <property type="match status" value="1"/>
</dbReference>